<dbReference type="Proteomes" id="UP000184052">
    <property type="component" value="Unassembled WGS sequence"/>
</dbReference>
<evidence type="ECO:0000313" key="8">
    <source>
        <dbReference type="Proteomes" id="UP000184052"/>
    </source>
</evidence>
<dbReference type="Pfam" id="PF19567">
    <property type="entry name" value="CpsB_CapC"/>
    <property type="match status" value="1"/>
</dbReference>
<dbReference type="PANTHER" id="PTHR39181:SF1">
    <property type="entry name" value="TYROSINE-PROTEIN PHOSPHATASE YWQE"/>
    <property type="match status" value="1"/>
</dbReference>
<keyword evidence="8" id="KW-1185">Reference proteome</keyword>
<comment type="catalytic activity">
    <reaction evidence="5">
        <text>O-phospho-L-tyrosyl-[protein] + H2O = L-tyrosyl-[protein] + phosphate</text>
        <dbReference type="Rhea" id="RHEA:10684"/>
        <dbReference type="Rhea" id="RHEA-COMP:10136"/>
        <dbReference type="Rhea" id="RHEA-COMP:20101"/>
        <dbReference type="ChEBI" id="CHEBI:15377"/>
        <dbReference type="ChEBI" id="CHEBI:43474"/>
        <dbReference type="ChEBI" id="CHEBI:46858"/>
        <dbReference type="ChEBI" id="CHEBI:61978"/>
        <dbReference type="EC" id="3.1.3.48"/>
    </reaction>
</comment>
<protein>
    <recommendedName>
        <fullName evidence="2">protein-tyrosine-phosphatase</fullName>
        <ecNumber evidence="2">3.1.3.48</ecNumber>
    </recommendedName>
</protein>
<comment type="similarity">
    <text evidence="1">Belongs to the metallo-dependent hydrolases superfamily. CpsB/CapC family.</text>
</comment>
<feature type="compositionally biased region" description="Low complexity" evidence="6">
    <location>
        <begin position="326"/>
        <end position="340"/>
    </location>
</feature>
<dbReference type="STRING" id="1121476.SAMN02745751_03239"/>
<dbReference type="UniPathway" id="UPA00934"/>
<accession>A0A1M6LPA7</accession>
<dbReference type="GO" id="GO:0045227">
    <property type="term" value="P:capsule polysaccharide biosynthetic process"/>
    <property type="evidence" value="ECO:0007669"/>
    <property type="project" value="UniProtKB-UniPathway"/>
</dbReference>
<evidence type="ECO:0000256" key="4">
    <source>
        <dbReference type="ARBA" id="ARBA00022912"/>
    </source>
</evidence>
<dbReference type="GO" id="GO:0030145">
    <property type="term" value="F:manganese ion binding"/>
    <property type="evidence" value="ECO:0007669"/>
    <property type="project" value="InterPro"/>
</dbReference>
<keyword evidence="4" id="KW-0904">Protein phosphatase</keyword>
<evidence type="ECO:0000256" key="5">
    <source>
        <dbReference type="ARBA" id="ARBA00051722"/>
    </source>
</evidence>
<sequence>MFDIHCHMLPGVDDGPADTEEALEMIEASYIDGIRHIAMTSHLNHPLGFPGEDDYDGIFCDFKKLVKGHYPDLEIYPAAEVYISRKMLSEMDKIDIRSINNTKYVLVEFSRNVRFHEMDMAVHELKIMGYKVIIAHLEQYHSVREKYDDIRQLKADGAVIQCNAENFSKDSRYSRVVEELMKRNLVDLVASDCHNTVDRAPGLRKTFDAVSRKYGRMTAERMFLENPERIIKGEDLAANPVDTTGKKGGMAYRSLIMKLAAVAAVGIVVAALLMSKGILPVPDIEVAAGDEDSVKYVEAVDDVEEKDVAETEKVNDEGMKDTEYLDTNADDNNNSIDDNNVSGYENRGDESADVDEYGTGSETVEKSDEEILVGGYVSYLEDLEAEYMETCESYYTMLKAAIDIEDEAERDAEIDDILDELGRVETRSDNQVYKTLYDMQNDLEECEYDVAVVRELREHYLDVKMEVSEEYKAQLEEYGNLNL</sequence>
<evidence type="ECO:0000256" key="6">
    <source>
        <dbReference type="SAM" id="MobiDB-lite"/>
    </source>
</evidence>
<dbReference type="OrthoDB" id="9788539at2"/>
<keyword evidence="3" id="KW-0378">Hydrolase</keyword>
<dbReference type="Gene3D" id="3.20.20.140">
    <property type="entry name" value="Metal-dependent hydrolases"/>
    <property type="match status" value="1"/>
</dbReference>
<reference evidence="7 8" key="1">
    <citation type="submission" date="2016-11" db="EMBL/GenBank/DDBJ databases">
        <authorList>
            <person name="Jaros S."/>
            <person name="Januszkiewicz K."/>
            <person name="Wedrychowicz H."/>
        </authorList>
    </citation>
    <scope>NUCLEOTIDE SEQUENCE [LARGE SCALE GENOMIC DNA]</scope>
    <source>
        <strain evidence="7 8">DSM 17477</strain>
    </source>
</reference>
<evidence type="ECO:0000256" key="1">
    <source>
        <dbReference type="ARBA" id="ARBA00005750"/>
    </source>
</evidence>
<name>A0A1M6LPA7_9FIRM</name>
<dbReference type="AlphaFoldDB" id="A0A1M6LPA7"/>
<organism evidence="7 8">
    <name type="scientific">Dethiosulfatibacter aminovorans DSM 17477</name>
    <dbReference type="NCBI Taxonomy" id="1121476"/>
    <lineage>
        <taxon>Bacteria</taxon>
        <taxon>Bacillati</taxon>
        <taxon>Bacillota</taxon>
        <taxon>Tissierellia</taxon>
        <taxon>Dethiosulfatibacter</taxon>
    </lineage>
</organism>
<evidence type="ECO:0000256" key="3">
    <source>
        <dbReference type="ARBA" id="ARBA00022801"/>
    </source>
</evidence>
<dbReference type="InterPro" id="IPR032466">
    <property type="entry name" value="Metal_Hydrolase"/>
</dbReference>
<feature type="region of interest" description="Disordered" evidence="6">
    <location>
        <begin position="323"/>
        <end position="365"/>
    </location>
</feature>
<evidence type="ECO:0000313" key="7">
    <source>
        <dbReference type="EMBL" id="SHJ73041.1"/>
    </source>
</evidence>
<dbReference type="GO" id="GO:0004725">
    <property type="term" value="F:protein tyrosine phosphatase activity"/>
    <property type="evidence" value="ECO:0007669"/>
    <property type="project" value="UniProtKB-EC"/>
</dbReference>
<dbReference type="RefSeq" id="WP_139258042.1">
    <property type="nucleotide sequence ID" value="NZ_FQZL01000033.1"/>
</dbReference>
<dbReference type="InterPro" id="IPR016667">
    <property type="entry name" value="Caps_polysacc_synth_CpsB/CapC"/>
</dbReference>
<gene>
    <name evidence="7" type="ORF">SAMN02745751_03239</name>
</gene>
<dbReference type="SUPFAM" id="SSF51556">
    <property type="entry name" value="Metallo-dependent hydrolases"/>
    <property type="match status" value="1"/>
</dbReference>
<proteinExistence type="inferred from homology"/>
<dbReference type="EC" id="3.1.3.48" evidence="2"/>
<dbReference type="PANTHER" id="PTHR39181">
    <property type="entry name" value="TYROSINE-PROTEIN PHOSPHATASE YWQE"/>
    <property type="match status" value="1"/>
</dbReference>
<dbReference type="EMBL" id="FQZL01000033">
    <property type="protein sequence ID" value="SHJ73041.1"/>
    <property type="molecule type" value="Genomic_DNA"/>
</dbReference>
<evidence type="ECO:0000256" key="2">
    <source>
        <dbReference type="ARBA" id="ARBA00013064"/>
    </source>
</evidence>